<feature type="signal peptide" evidence="1">
    <location>
        <begin position="1"/>
        <end position="19"/>
    </location>
</feature>
<proteinExistence type="predicted"/>
<keyword evidence="1" id="KW-0732">Signal</keyword>
<gene>
    <name evidence="2" type="ORF">C9J52_20345</name>
</gene>
<dbReference type="NCBIfam" id="TIGR03765">
    <property type="entry name" value="ICE_PFL_4695"/>
    <property type="match status" value="1"/>
</dbReference>
<protein>
    <submittedName>
        <fullName evidence="2">Integrating conjugative element protein</fullName>
    </submittedName>
</protein>
<dbReference type="InterPro" id="IPR021300">
    <property type="entry name" value="Integr_conj_element_PFL4695"/>
</dbReference>
<evidence type="ECO:0000256" key="1">
    <source>
        <dbReference type="SAM" id="SignalP"/>
    </source>
</evidence>
<dbReference type="Pfam" id="PF11072">
    <property type="entry name" value="DUF2859"/>
    <property type="match status" value="1"/>
</dbReference>
<feature type="chain" id="PRO_5045815404" evidence="1">
    <location>
        <begin position="20"/>
        <end position="132"/>
    </location>
</feature>
<comment type="caution">
    <text evidence="2">The sequence shown here is derived from an EMBL/GenBank/DDBJ whole genome shotgun (WGS) entry which is preliminary data.</text>
</comment>
<organism evidence="2 3">
    <name type="scientific">Photobacterium iliopiscarium</name>
    <dbReference type="NCBI Taxonomy" id="56192"/>
    <lineage>
        <taxon>Bacteria</taxon>
        <taxon>Pseudomonadati</taxon>
        <taxon>Pseudomonadota</taxon>
        <taxon>Gammaproteobacteria</taxon>
        <taxon>Vibrionales</taxon>
        <taxon>Vibrionaceae</taxon>
        <taxon>Photobacterium</taxon>
    </lineage>
</organism>
<sequence length="132" mass="15083">MKVNLIIMCLYLYTTAVFANTSRYEQMLPVNTPALTPGKVVTQQTETNVPRPLFIVGDDALSHRWLTAYYPQLKKMNAIGLIVNVRTSQGLQRFNQYPLQMYPVPGHDFVKTFSLKHYPVLIHNGNITQSIK</sequence>
<reference evidence="2 3" key="1">
    <citation type="submission" date="2018-03" db="EMBL/GenBank/DDBJ databases">
        <title>Whole genome sequencing of Histamine producing bacteria.</title>
        <authorList>
            <person name="Butler K."/>
        </authorList>
    </citation>
    <scope>NUCLEOTIDE SEQUENCE [LARGE SCALE GENOMIC DNA]</scope>
    <source>
        <strain evidence="2 3">ATCC 51761</strain>
    </source>
</reference>
<evidence type="ECO:0000313" key="3">
    <source>
        <dbReference type="Proteomes" id="UP000241190"/>
    </source>
</evidence>
<dbReference type="RefSeq" id="WP_045038982.1">
    <property type="nucleotide sequence ID" value="NZ_JZSR01000086.1"/>
</dbReference>
<dbReference type="EMBL" id="PYOP01000074">
    <property type="protein sequence ID" value="PSW88676.1"/>
    <property type="molecule type" value="Genomic_DNA"/>
</dbReference>
<accession>A0ABX5GLY5</accession>
<keyword evidence="3" id="KW-1185">Reference proteome</keyword>
<evidence type="ECO:0000313" key="2">
    <source>
        <dbReference type="EMBL" id="PSW88676.1"/>
    </source>
</evidence>
<dbReference type="Proteomes" id="UP000241190">
    <property type="component" value="Unassembled WGS sequence"/>
</dbReference>
<name>A0ABX5GLY5_9GAMM</name>